<comment type="caution">
    <text evidence="1">The sequence shown here is derived from an EMBL/GenBank/DDBJ whole genome shotgun (WGS) entry which is preliminary data.</text>
</comment>
<evidence type="ECO:0000313" key="1">
    <source>
        <dbReference type="EMBL" id="KLK90618.1"/>
    </source>
</evidence>
<proteinExistence type="predicted"/>
<dbReference type="Proteomes" id="UP000035489">
    <property type="component" value="Unassembled WGS sequence"/>
</dbReference>
<organism evidence="1 2">
    <name type="scientific">Microvirga vignae</name>
    <dbReference type="NCBI Taxonomy" id="1225564"/>
    <lineage>
        <taxon>Bacteria</taxon>
        <taxon>Pseudomonadati</taxon>
        <taxon>Pseudomonadota</taxon>
        <taxon>Alphaproteobacteria</taxon>
        <taxon>Hyphomicrobiales</taxon>
        <taxon>Methylobacteriaceae</taxon>
        <taxon>Microvirga</taxon>
    </lineage>
</organism>
<protein>
    <submittedName>
        <fullName evidence="1">Uncharacterized protein</fullName>
    </submittedName>
</protein>
<keyword evidence="2" id="KW-1185">Reference proteome</keyword>
<evidence type="ECO:0000313" key="2">
    <source>
        <dbReference type="Proteomes" id="UP000035489"/>
    </source>
</evidence>
<name>A0A0H1R647_9HYPH</name>
<dbReference type="PATRIC" id="fig|1225564.3.peg.6404"/>
<dbReference type="AlphaFoldDB" id="A0A0H1R647"/>
<dbReference type="EMBL" id="LCYG01000074">
    <property type="protein sequence ID" value="KLK90618.1"/>
    <property type="molecule type" value="Genomic_DNA"/>
</dbReference>
<gene>
    <name evidence="1" type="ORF">AA309_24575</name>
</gene>
<sequence>MRSAQDNPTDNYRARRDVGGMLTELDLKILWVSRTLSDIDYRYEPEFVRLRQSSAHKDIKKLMREALISTYRRKRAPYVKLLAELRRQQLTSGAPKA</sequence>
<reference evidence="1 2" key="1">
    <citation type="submission" date="2015-05" db="EMBL/GenBank/DDBJ databases">
        <title>Draft genome sequence of Microvirga vignae strain BR3299, a novel nitrogen fixing bacteria isolated from Brazil semi-aired region.</title>
        <authorList>
            <person name="Zilli J.E."/>
            <person name="Passos S.R."/>
            <person name="Leite J."/>
            <person name="Baldani J.I."/>
            <person name="Xavier G.R."/>
            <person name="Rumjaneck N.G."/>
            <person name="Simoes-Araujo J.L."/>
        </authorList>
    </citation>
    <scope>NUCLEOTIDE SEQUENCE [LARGE SCALE GENOMIC DNA]</scope>
    <source>
        <strain evidence="1 2">BR3299</strain>
    </source>
</reference>
<accession>A0A0H1R647</accession>